<dbReference type="Pfam" id="PF01826">
    <property type="entry name" value="TIL"/>
    <property type="match status" value="1"/>
</dbReference>
<dbReference type="WBParaSite" id="L893_g19774.t1">
    <property type="protein sequence ID" value="L893_g19774.t1"/>
    <property type="gene ID" value="L893_g19774"/>
</dbReference>
<keyword evidence="1" id="KW-0646">Protease inhibitor</keyword>
<feature type="domain" description="TIL" evidence="5">
    <location>
        <begin position="28"/>
        <end position="79"/>
    </location>
</feature>
<protein>
    <submittedName>
        <fullName evidence="7">TIL domain-containing protein</fullName>
    </submittedName>
</protein>
<feature type="chain" id="PRO_5009312607" evidence="4">
    <location>
        <begin position="18"/>
        <end position="82"/>
    </location>
</feature>
<keyword evidence="3" id="KW-1015">Disulfide bond</keyword>
<organism evidence="6 7">
    <name type="scientific">Steinernema glaseri</name>
    <dbReference type="NCBI Taxonomy" id="37863"/>
    <lineage>
        <taxon>Eukaryota</taxon>
        <taxon>Metazoa</taxon>
        <taxon>Ecdysozoa</taxon>
        <taxon>Nematoda</taxon>
        <taxon>Chromadorea</taxon>
        <taxon>Rhabditida</taxon>
        <taxon>Tylenchina</taxon>
        <taxon>Panagrolaimomorpha</taxon>
        <taxon>Strongyloidoidea</taxon>
        <taxon>Steinernematidae</taxon>
        <taxon>Steinernema</taxon>
    </lineage>
</organism>
<dbReference type="InterPro" id="IPR002919">
    <property type="entry name" value="TIL_dom"/>
</dbReference>
<accession>A0A1I7YTU7</accession>
<keyword evidence="6" id="KW-1185">Reference proteome</keyword>
<dbReference type="AlphaFoldDB" id="A0A1I7YTU7"/>
<evidence type="ECO:0000256" key="1">
    <source>
        <dbReference type="ARBA" id="ARBA00022690"/>
    </source>
</evidence>
<feature type="signal peptide" evidence="4">
    <location>
        <begin position="1"/>
        <end position="17"/>
    </location>
</feature>
<evidence type="ECO:0000313" key="7">
    <source>
        <dbReference type="WBParaSite" id="L893_g19774.t1"/>
    </source>
</evidence>
<dbReference type="PANTHER" id="PTHR23259">
    <property type="entry name" value="RIDDLE"/>
    <property type="match status" value="1"/>
</dbReference>
<dbReference type="PANTHER" id="PTHR23259:SF82">
    <property type="entry name" value="SERINE PROTEASE INHIBITOR 1 PROTEIN"/>
    <property type="match status" value="1"/>
</dbReference>
<evidence type="ECO:0000259" key="5">
    <source>
        <dbReference type="Pfam" id="PF01826"/>
    </source>
</evidence>
<dbReference type="Gene3D" id="2.10.25.10">
    <property type="entry name" value="Laminin"/>
    <property type="match status" value="1"/>
</dbReference>
<evidence type="ECO:0000256" key="2">
    <source>
        <dbReference type="ARBA" id="ARBA00022900"/>
    </source>
</evidence>
<dbReference type="SUPFAM" id="SSF57567">
    <property type="entry name" value="Serine protease inhibitors"/>
    <property type="match status" value="1"/>
</dbReference>
<evidence type="ECO:0000256" key="3">
    <source>
        <dbReference type="ARBA" id="ARBA00023157"/>
    </source>
</evidence>
<dbReference type="InterPro" id="IPR036084">
    <property type="entry name" value="Ser_inhib-like_sf"/>
</dbReference>
<dbReference type="Proteomes" id="UP000095287">
    <property type="component" value="Unplaced"/>
</dbReference>
<sequence>MLLQMLAVSCFLNIVISYPSHDNAPQQCGPNEVWVQCTTCEEECKKHLIPCISACFRPSCMCQPGYVRYQKQCLPASVCGRL</sequence>
<name>A0A1I7YTU7_9BILA</name>
<evidence type="ECO:0000313" key="6">
    <source>
        <dbReference type="Proteomes" id="UP000095287"/>
    </source>
</evidence>
<dbReference type="InterPro" id="IPR051368">
    <property type="entry name" value="SerProtInhib-TIL_Domain"/>
</dbReference>
<dbReference type="GO" id="GO:0004867">
    <property type="term" value="F:serine-type endopeptidase inhibitor activity"/>
    <property type="evidence" value="ECO:0007669"/>
    <property type="project" value="UniProtKB-KW"/>
</dbReference>
<reference evidence="7" key="1">
    <citation type="submission" date="2016-11" db="UniProtKB">
        <authorList>
            <consortium name="WormBaseParasite"/>
        </authorList>
    </citation>
    <scope>IDENTIFICATION</scope>
</reference>
<keyword evidence="4" id="KW-0732">Signal</keyword>
<keyword evidence="2" id="KW-0722">Serine protease inhibitor</keyword>
<proteinExistence type="predicted"/>
<evidence type="ECO:0000256" key="4">
    <source>
        <dbReference type="SAM" id="SignalP"/>
    </source>
</evidence>